<dbReference type="Gene3D" id="3.30.1370.110">
    <property type="match status" value="1"/>
</dbReference>
<accession>A0A7X6H1F7</accession>
<dbReference type="SUPFAM" id="SSF160443">
    <property type="entry name" value="SMR domain-like"/>
    <property type="match status" value="1"/>
</dbReference>
<dbReference type="Pfam" id="PF01713">
    <property type="entry name" value="Smr"/>
    <property type="match status" value="1"/>
</dbReference>
<dbReference type="SMART" id="SM00463">
    <property type="entry name" value="SMR"/>
    <property type="match status" value="1"/>
</dbReference>
<proteinExistence type="predicted"/>
<gene>
    <name evidence="3" type="ORF">HCU73_10825</name>
</gene>
<protein>
    <submittedName>
        <fullName evidence="3">DNA mismatch repair protein MutS</fullName>
    </submittedName>
</protein>
<dbReference type="PANTHER" id="PTHR35562">
    <property type="entry name" value="DNA ENDONUCLEASE SMRA-RELATED"/>
    <property type="match status" value="1"/>
</dbReference>
<feature type="region of interest" description="Disordered" evidence="1">
    <location>
        <begin position="21"/>
        <end position="54"/>
    </location>
</feature>
<name>A0A7X6H1F7_9RHOB</name>
<evidence type="ECO:0000313" key="4">
    <source>
        <dbReference type="Proteomes" id="UP000526408"/>
    </source>
</evidence>
<keyword evidence="4" id="KW-1185">Reference proteome</keyword>
<feature type="compositionally biased region" description="Pro residues" evidence="1">
    <location>
        <begin position="41"/>
        <end position="51"/>
    </location>
</feature>
<evidence type="ECO:0000256" key="1">
    <source>
        <dbReference type="SAM" id="MobiDB-lite"/>
    </source>
</evidence>
<dbReference type="Proteomes" id="UP000526408">
    <property type="component" value="Unassembled WGS sequence"/>
</dbReference>
<sequence length="202" mass="22470">MARRGKKTLSAEDRALWERVAQTATPLTQSTRLHVPALDTPAPPRPVTDPAPPRERLSAFRIGEKAAAKPHPPQPQRDLSARLAHAPVRMDHGLYQKLLRGKLKPEARIDLHGMTLAEAHPELIRFVFSAHETGKRLVLVITGKGKDRDTPDPIPIRRGVLRHQVPGWLHAPPLGALVLDIREAHQRHGGAGAFYVYLRKGR</sequence>
<reference evidence="3 4" key="1">
    <citation type="submission" date="2020-04" db="EMBL/GenBank/DDBJ databases">
        <authorList>
            <person name="Yoon J."/>
        </authorList>
    </citation>
    <scope>NUCLEOTIDE SEQUENCE [LARGE SCALE GENOMIC DNA]</scope>
    <source>
        <strain evidence="3 4">KMU-115</strain>
    </source>
</reference>
<feature type="domain" description="Smr" evidence="2">
    <location>
        <begin position="109"/>
        <end position="199"/>
    </location>
</feature>
<dbReference type="RefSeq" id="WP_168623474.1">
    <property type="nucleotide sequence ID" value="NZ_JAAZQQ010000003.1"/>
</dbReference>
<dbReference type="PANTHER" id="PTHR35562:SF2">
    <property type="entry name" value="DNA ENDONUCLEASE SMRA-RELATED"/>
    <property type="match status" value="1"/>
</dbReference>
<evidence type="ECO:0000259" key="2">
    <source>
        <dbReference type="PROSITE" id="PS50828"/>
    </source>
</evidence>
<feature type="compositionally biased region" description="Polar residues" evidence="1">
    <location>
        <begin position="22"/>
        <end position="32"/>
    </location>
</feature>
<dbReference type="AlphaFoldDB" id="A0A7X6H1F7"/>
<dbReference type="PROSITE" id="PS50828">
    <property type="entry name" value="SMR"/>
    <property type="match status" value="1"/>
</dbReference>
<evidence type="ECO:0000313" key="3">
    <source>
        <dbReference type="EMBL" id="NKX45086.1"/>
    </source>
</evidence>
<organism evidence="3 4">
    <name type="scientific">Roseicyclus persicicus</name>
    <dbReference type="NCBI Taxonomy" id="2650661"/>
    <lineage>
        <taxon>Bacteria</taxon>
        <taxon>Pseudomonadati</taxon>
        <taxon>Pseudomonadota</taxon>
        <taxon>Alphaproteobacteria</taxon>
        <taxon>Rhodobacterales</taxon>
        <taxon>Roseobacteraceae</taxon>
        <taxon>Roseicyclus</taxon>
    </lineage>
</organism>
<dbReference type="InterPro" id="IPR002625">
    <property type="entry name" value="Smr_dom"/>
</dbReference>
<dbReference type="EMBL" id="JAAZQQ010000003">
    <property type="protein sequence ID" value="NKX45086.1"/>
    <property type="molecule type" value="Genomic_DNA"/>
</dbReference>
<dbReference type="InterPro" id="IPR036063">
    <property type="entry name" value="Smr_dom_sf"/>
</dbReference>
<comment type="caution">
    <text evidence="3">The sequence shown here is derived from an EMBL/GenBank/DDBJ whole genome shotgun (WGS) entry which is preliminary data.</text>
</comment>